<protein>
    <submittedName>
        <fullName evidence="2">Uncharacterized protein</fullName>
    </submittedName>
</protein>
<evidence type="ECO:0000313" key="2">
    <source>
        <dbReference type="EMBL" id="KAJ4468144.1"/>
    </source>
</evidence>
<keyword evidence="3" id="KW-1185">Reference proteome</keyword>
<dbReference type="Proteomes" id="UP001150266">
    <property type="component" value="Unassembled WGS sequence"/>
</dbReference>
<gene>
    <name evidence="2" type="ORF">J3R30DRAFT_3715020</name>
</gene>
<sequence>MLFGLCLRFVLASSSIAQGRLYPAILGVWEGVCLRYLINLTNETNQTRQTNQTNREHQHNETISVDPFLSYGVRLCIDYFITDSFTQVFGIVLWSFLGALMIEGVETGSMVDTAGHTSPNWSKRSTSHNTNHRTGTSFTKIQVHDVPPTFYTPSTASPVVGTASTSVFSPRDYSVDSVDSRGDSVGNSVNGSMYTPVDVSYTDTPLLEVPVTSVSSPPIPNIPSESIDARSSELHGSYTLPPPTLFQYQSPAQHSILNSIPNSIPNTSVQSPLPIPILAMSREEFEYYPMDELQTPLPRSHIAIPDEDNDENNEDELQTPLALPISSIGFDNPPELELEPSMLLRPPLPRSSSGTPLPIRPIRSTNSSPVPVPAPGPQIQSESVDLALLSSPHLSSSSPLSTLRPLTAASSPSSSSPPDSVISAISPTTLYTRADSLRKQAWKEERFLKTQLEHDLIVARIQGRTKDVFLLVGEIKGTQARIDRLHMRAKRRYYQARNSRNPSSSALQTQPPFQIDVHGLLVLEAIEQTEEAFRDVLRNGHRFLRVIVAALTHLIVNDTVATISSVPNVITSDTVATRAAPDSA</sequence>
<proteinExistence type="predicted"/>
<evidence type="ECO:0000256" key="1">
    <source>
        <dbReference type="SAM" id="MobiDB-lite"/>
    </source>
</evidence>
<feature type="region of interest" description="Disordered" evidence="1">
    <location>
        <begin position="396"/>
        <end position="423"/>
    </location>
</feature>
<organism evidence="2 3">
    <name type="scientific">Lentinula aciculospora</name>
    <dbReference type="NCBI Taxonomy" id="153920"/>
    <lineage>
        <taxon>Eukaryota</taxon>
        <taxon>Fungi</taxon>
        <taxon>Dikarya</taxon>
        <taxon>Basidiomycota</taxon>
        <taxon>Agaricomycotina</taxon>
        <taxon>Agaricomycetes</taxon>
        <taxon>Agaricomycetidae</taxon>
        <taxon>Agaricales</taxon>
        <taxon>Marasmiineae</taxon>
        <taxon>Omphalotaceae</taxon>
        <taxon>Lentinula</taxon>
    </lineage>
</organism>
<name>A0A9W8ZXQ9_9AGAR</name>
<dbReference type="EMBL" id="JAOTPV010000037">
    <property type="protein sequence ID" value="KAJ4468144.1"/>
    <property type="molecule type" value="Genomic_DNA"/>
</dbReference>
<reference evidence="2" key="1">
    <citation type="submission" date="2022-08" db="EMBL/GenBank/DDBJ databases">
        <title>A Global Phylogenomic Analysis of the Shiitake Genus Lentinula.</title>
        <authorList>
            <consortium name="DOE Joint Genome Institute"/>
            <person name="Sierra-Patev S."/>
            <person name="Min B."/>
            <person name="Naranjo-Ortiz M."/>
            <person name="Looney B."/>
            <person name="Konkel Z."/>
            <person name="Slot J.C."/>
            <person name="Sakamoto Y."/>
            <person name="Steenwyk J.L."/>
            <person name="Rokas A."/>
            <person name="Carro J."/>
            <person name="Camarero S."/>
            <person name="Ferreira P."/>
            <person name="Molpeceres G."/>
            <person name="Ruiz-Duenas F.J."/>
            <person name="Serrano A."/>
            <person name="Henrissat B."/>
            <person name="Drula E."/>
            <person name="Hughes K.W."/>
            <person name="Mata J.L."/>
            <person name="Ishikawa N.K."/>
            <person name="Vargas-Isla R."/>
            <person name="Ushijima S."/>
            <person name="Smith C.A."/>
            <person name="Ahrendt S."/>
            <person name="Andreopoulos W."/>
            <person name="He G."/>
            <person name="Labutti K."/>
            <person name="Lipzen A."/>
            <person name="Ng V."/>
            <person name="Riley R."/>
            <person name="Sandor L."/>
            <person name="Barry K."/>
            <person name="Martinez A.T."/>
            <person name="Xiao Y."/>
            <person name="Gibbons J.G."/>
            <person name="Terashima K."/>
            <person name="Grigoriev I.V."/>
            <person name="Hibbett D.S."/>
        </authorList>
    </citation>
    <scope>NUCLEOTIDE SEQUENCE</scope>
    <source>
        <strain evidence="2">JLM2183</strain>
    </source>
</reference>
<feature type="compositionally biased region" description="Low complexity" evidence="1">
    <location>
        <begin position="333"/>
        <end position="357"/>
    </location>
</feature>
<dbReference type="OrthoDB" id="3231855at2759"/>
<dbReference type="AlphaFoldDB" id="A0A9W8ZXQ9"/>
<feature type="region of interest" description="Disordered" evidence="1">
    <location>
        <begin position="324"/>
        <end position="379"/>
    </location>
</feature>
<evidence type="ECO:0000313" key="3">
    <source>
        <dbReference type="Proteomes" id="UP001150266"/>
    </source>
</evidence>
<comment type="caution">
    <text evidence="2">The sequence shown here is derived from an EMBL/GenBank/DDBJ whole genome shotgun (WGS) entry which is preliminary data.</text>
</comment>
<accession>A0A9W8ZXQ9</accession>